<feature type="region of interest" description="Disordered" evidence="1">
    <location>
        <begin position="1"/>
        <end position="24"/>
    </location>
</feature>
<comment type="caution">
    <text evidence="2">The sequence shown here is derived from an EMBL/GenBank/DDBJ whole genome shotgun (WGS) entry which is preliminary data.</text>
</comment>
<dbReference type="PANTHER" id="PTHR30348">
    <property type="entry name" value="UNCHARACTERIZED PROTEIN YECE"/>
    <property type="match status" value="1"/>
</dbReference>
<dbReference type="PANTHER" id="PTHR30348:SF14">
    <property type="entry name" value="BLR8050 PROTEIN"/>
    <property type="match status" value="1"/>
</dbReference>
<dbReference type="Proteomes" id="UP001198602">
    <property type="component" value="Unassembled WGS sequence"/>
</dbReference>
<dbReference type="InterPro" id="IPR036520">
    <property type="entry name" value="UPF0759_sf"/>
</dbReference>
<dbReference type="InterPro" id="IPR002763">
    <property type="entry name" value="DUF72"/>
</dbReference>
<evidence type="ECO:0000256" key="1">
    <source>
        <dbReference type="SAM" id="MobiDB-lite"/>
    </source>
</evidence>
<dbReference type="Pfam" id="PF01904">
    <property type="entry name" value="DUF72"/>
    <property type="match status" value="1"/>
</dbReference>
<organism evidence="2 3">
    <name type="scientific">Massilia hydrophila</name>
    <dbReference type="NCBI Taxonomy" id="3044279"/>
    <lineage>
        <taxon>Bacteria</taxon>
        <taxon>Pseudomonadati</taxon>
        <taxon>Pseudomonadota</taxon>
        <taxon>Betaproteobacteria</taxon>
        <taxon>Burkholderiales</taxon>
        <taxon>Oxalobacteraceae</taxon>
        <taxon>Telluria group</taxon>
        <taxon>Massilia</taxon>
    </lineage>
</organism>
<dbReference type="Gene3D" id="3.20.20.410">
    <property type="entry name" value="Protein of unknown function UPF0759"/>
    <property type="match status" value="1"/>
</dbReference>
<name>A0ABS7YCG3_9BURK</name>
<protein>
    <submittedName>
        <fullName evidence="2">DUF72 domain-containing protein</fullName>
    </submittedName>
</protein>
<dbReference type="SUPFAM" id="SSF117396">
    <property type="entry name" value="TM1631-like"/>
    <property type="match status" value="1"/>
</dbReference>
<reference evidence="2 3" key="1">
    <citation type="submission" date="2021-07" db="EMBL/GenBank/DDBJ databases">
        <title>Characterization of Violacein-producing bacteria and related species.</title>
        <authorList>
            <person name="Wilson H.S."/>
            <person name="De Leon M.E."/>
        </authorList>
    </citation>
    <scope>NUCLEOTIDE SEQUENCE [LARGE SCALE GENOMIC DNA]</scope>
    <source>
        <strain evidence="2 3">HSC-2F05</strain>
    </source>
</reference>
<dbReference type="EMBL" id="JAHYBX010000003">
    <property type="protein sequence ID" value="MCA1856219.1"/>
    <property type="molecule type" value="Genomic_DNA"/>
</dbReference>
<proteinExistence type="predicted"/>
<sequence length="282" mass="30354">MTDHTAPTASASAEPAGQAGHAGHARAPGRLLLGCAGWSLPKSEGAFFPVGGSHLERYAAVFPAVEINSSFYRPHRPATYAKWAACVPADFRFSVKLPRAITHDARMRDVEPLLAQFAAEAGALGDKLGCVLVQLPPKFGLVDAPARALFRRLHELFGCTLAFEARHPGWFSEAATALLRESRVVRVIADPAAGQPGPHVPTSDEAMYVRLHGSPRIYYSRYPAEFVEGVRRVLLQEQAAGRDCWCVFDNTAAFEAVPNALQLLHGAQGLALDEAAIPAAPW</sequence>
<gene>
    <name evidence="2" type="ORF">LE190_09800</name>
</gene>
<dbReference type="RefSeq" id="WP_225238524.1">
    <property type="nucleotide sequence ID" value="NZ_JAHYBX010000003.1"/>
</dbReference>
<evidence type="ECO:0000313" key="3">
    <source>
        <dbReference type="Proteomes" id="UP001198602"/>
    </source>
</evidence>
<evidence type="ECO:0000313" key="2">
    <source>
        <dbReference type="EMBL" id="MCA1856219.1"/>
    </source>
</evidence>
<keyword evidence="3" id="KW-1185">Reference proteome</keyword>
<accession>A0ABS7YCG3</accession>